<dbReference type="GO" id="GO:0009086">
    <property type="term" value="P:methionine biosynthetic process"/>
    <property type="evidence" value="ECO:0007669"/>
    <property type="project" value="UniProtKB-KW"/>
</dbReference>
<dbReference type="PANTHER" id="PTHR45754">
    <property type="entry name" value="METHYLENETETRAHYDROFOLATE REDUCTASE"/>
    <property type="match status" value="1"/>
</dbReference>
<dbReference type="EC" id="1.5.1.54" evidence="12"/>
<accession>A0A5E5NZA9</accession>
<keyword evidence="7 12" id="KW-0560">Oxidoreductase</keyword>
<dbReference type="Gene3D" id="3.20.20.220">
    <property type="match status" value="1"/>
</dbReference>
<reference evidence="13 14" key="1">
    <citation type="submission" date="2019-08" db="EMBL/GenBank/DDBJ databases">
        <authorList>
            <person name="Peeters C."/>
        </authorList>
    </citation>
    <scope>NUCLEOTIDE SEQUENCE [LARGE SCALE GENOMIC DNA]</scope>
    <source>
        <strain evidence="13 14">LMG 18089</strain>
    </source>
</reference>
<sequence length="286" mass="31681">MSGSLENKTIMTKPSFSFEFFPPKTADGAEKLRATRQQLFPLGPKFVSVTFGAGGSTQRGTLDTVIEIQREGVEAAPHLSCVGSTKENIRDILKTYRDNGIRHIVALRGDMPSGMGEIGEFRYASELVEFIRAETGDWFHIEVAAYPEYHPQAKSPRLDLEHFANKVKAGADAAITQYFFNADAYFRFVEDVQRLGVTVPIVPGIMPITNYSQMMRFSEMCGAEVPRWVAKRLEGFGDDREAIRAFGLDVVTALCERLLAGGAPGLHFYTLNAASATKAMWQRLGL</sequence>
<keyword evidence="5 12" id="KW-0285">Flavoprotein</keyword>
<comment type="cofactor">
    <cofactor evidence="1 12">
        <name>FAD</name>
        <dbReference type="ChEBI" id="CHEBI:57692"/>
    </cofactor>
</comment>
<evidence type="ECO:0000256" key="7">
    <source>
        <dbReference type="ARBA" id="ARBA00023002"/>
    </source>
</evidence>
<gene>
    <name evidence="13" type="primary">metF</name>
    <name evidence="13" type="ORF">PAP18089_00523</name>
</gene>
<evidence type="ECO:0000256" key="10">
    <source>
        <dbReference type="ARBA" id="ARBA00034478"/>
    </source>
</evidence>
<dbReference type="GO" id="GO:0005829">
    <property type="term" value="C:cytosol"/>
    <property type="evidence" value="ECO:0007669"/>
    <property type="project" value="InterPro"/>
</dbReference>
<evidence type="ECO:0000313" key="14">
    <source>
        <dbReference type="Proteomes" id="UP000364291"/>
    </source>
</evidence>
<dbReference type="InterPro" id="IPR029041">
    <property type="entry name" value="FAD-linked_oxidoreductase-like"/>
</dbReference>
<dbReference type="Pfam" id="PF02219">
    <property type="entry name" value="MTHFR"/>
    <property type="match status" value="1"/>
</dbReference>
<comment type="pathway">
    <text evidence="10">Amino-acid biosynthesis; L-methionine biosynthesis via de novo pathway.</text>
</comment>
<evidence type="ECO:0000313" key="13">
    <source>
        <dbReference type="EMBL" id="VVG69567.1"/>
    </source>
</evidence>
<evidence type="ECO:0000256" key="12">
    <source>
        <dbReference type="RuleBase" id="RU003862"/>
    </source>
</evidence>
<dbReference type="SUPFAM" id="SSF51730">
    <property type="entry name" value="FAD-linked oxidoreductase"/>
    <property type="match status" value="1"/>
</dbReference>
<proteinExistence type="inferred from homology"/>
<evidence type="ECO:0000256" key="4">
    <source>
        <dbReference type="ARBA" id="ARBA00022605"/>
    </source>
</evidence>
<dbReference type="Proteomes" id="UP000364291">
    <property type="component" value="Unassembled WGS sequence"/>
</dbReference>
<keyword evidence="8" id="KW-0520">NAD</keyword>
<dbReference type="GO" id="GO:0035999">
    <property type="term" value="P:tetrahydrofolate interconversion"/>
    <property type="evidence" value="ECO:0007669"/>
    <property type="project" value="UniProtKB-UniPathway"/>
</dbReference>
<dbReference type="GO" id="GO:0071949">
    <property type="term" value="F:FAD binding"/>
    <property type="evidence" value="ECO:0007669"/>
    <property type="project" value="TreeGrafter"/>
</dbReference>
<dbReference type="EMBL" id="CABPSX010000001">
    <property type="protein sequence ID" value="VVG69567.1"/>
    <property type="molecule type" value="Genomic_DNA"/>
</dbReference>
<evidence type="ECO:0000256" key="2">
    <source>
        <dbReference type="ARBA" id="ARBA00004777"/>
    </source>
</evidence>
<evidence type="ECO:0000256" key="1">
    <source>
        <dbReference type="ARBA" id="ARBA00001974"/>
    </source>
</evidence>
<dbReference type="CDD" id="cd00537">
    <property type="entry name" value="MTHFR"/>
    <property type="match status" value="1"/>
</dbReference>
<comment type="pathway">
    <text evidence="2 12">One-carbon metabolism; tetrahydrofolate interconversion.</text>
</comment>
<dbReference type="InterPro" id="IPR004620">
    <property type="entry name" value="MTHF_reductase_bac"/>
</dbReference>
<keyword evidence="4" id="KW-0028">Amino-acid biosynthesis</keyword>
<evidence type="ECO:0000256" key="3">
    <source>
        <dbReference type="ARBA" id="ARBA00006743"/>
    </source>
</evidence>
<evidence type="ECO:0000256" key="5">
    <source>
        <dbReference type="ARBA" id="ARBA00022630"/>
    </source>
</evidence>
<dbReference type="PANTHER" id="PTHR45754:SF3">
    <property type="entry name" value="METHYLENETETRAHYDROFOLATE REDUCTASE (NADPH)"/>
    <property type="match status" value="1"/>
</dbReference>
<dbReference type="InterPro" id="IPR003171">
    <property type="entry name" value="Mehydrof_redctse-like"/>
</dbReference>
<protein>
    <recommendedName>
        <fullName evidence="12">Methylenetetrahydrofolate reductase</fullName>
        <ecNumber evidence="12">1.5.1.54</ecNumber>
    </recommendedName>
</protein>
<keyword evidence="6 12" id="KW-0274">FAD</keyword>
<comment type="similarity">
    <text evidence="3 12">Belongs to the methylenetetrahydrofolate reductase family.</text>
</comment>
<dbReference type="GO" id="GO:0106312">
    <property type="term" value="F:methylenetetrahydrofolate reductase (NADH) activity"/>
    <property type="evidence" value="ECO:0007669"/>
    <property type="project" value="UniProtKB-EC"/>
</dbReference>
<evidence type="ECO:0000256" key="11">
    <source>
        <dbReference type="ARBA" id="ARBA00048628"/>
    </source>
</evidence>
<dbReference type="NCBIfam" id="TIGR00676">
    <property type="entry name" value="fadh2"/>
    <property type="match status" value="1"/>
</dbReference>
<comment type="catalytic activity">
    <reaction evidence="11">
        <text>(6S)-5-methyl-5,6,7,8-tetrahydrofolate + NAD(+) = (6R)-5,10-methylene-5,6,7,8-tetrahydrofolate + NADH + H(+)</text>
        <dbReference type="Rhea" id="RHEA:19821"/>
        <dbReference type="ChEBI" id="CHEBI:15378"/>
        <dbReference type="ChEBI" id="CHEBI:15636"/>
        <dbReference type="ChEBI" id="CHEBI:18608"/>
        <dbReference type="ChEBI" id="CHEBI:57540"/>
        <dbReference type="ChEBI" id="CHEBI:57945"/>
        <dbReference type="EC" id="1.5.1.54"/>
    </reaction>
    <physiologicalReaction direction="right-to-left" evidence="11">
        <dbReference type="Rhea" id="RHEA:19823"/>
    </physiologicalReaction>
</comment>
<dbReference type="AlphaFoldDB" id="A0A5E5NZA9"/>
<name>A0A5E5NZA9_9BURK</name>
<evidence type="ECO:0000256" key="6">
    <source>
        <dbReference type="ARBA" id="ARBA00022827"/>
    </source>
</evidence>
<keyword evidence="9" id="KW-0486">Methionine biosynthesis</keyword>
<organism evidence="13 14">
    <name type="scientific">Pandoraea apista</name>
    <dbReference type="NCBI Taxonomy" id="93218"/>
    <lineage>
        <taxon>Bacteria</taxon>
        <taxon>Pseudomonadati</taxon>
        <taxon>Pseudomonadota</taxon>
        <taxon>Betaproteobacteria</taxon>
        <taxon>Burkholderiales</taxon>
        <taxon>Burkholderiaceae</taxon>
        <taxon>Pandoraea</taxon>
    </lineage>
</organism>
<evidence type="ECO:0000256" key="9">
    <source>
        <dbReference type="ARBA" id="ARBA00023167"/>
    </source>
</evidence>
<evidence type="ECO:0000256" key="8">
    <source>
        <dbReference type="ARBA" id="ARBA00023027"/>
    </source>
</evidence>
<dbReference type="UniPathway" id="UPA00193"/>